<dbReference type="PANTHER" id="PTHR23033:SF14">
    <property type="entry name" value="GLYCOPROTEIN-N-ACETYLGALACTOSAMINE 3-BETA-GALACTOSYLTRANSFERASE 1-RELATED"/>
    <property type="match status" value="1"/>
</dbReference>
<comment type="similarity">
    <text evidence="3">Belongs to the glycosyltransferase 31 family. Beta3-Gal-T subfamily.</text>
</comment>
<comment type="subcellular location">
    <subcellularLocation>
        <location evidence="1">Membrane</location>
        <topology evidence="1">Single-pass type II membrane protein</topology>
    </subcellularLocation>
</comment>
<dbReference type="AlphaFoldDB" id="A0A1I8A9Z3"/>
<dbReference type="PANTHER" id="PTHR23033">
    <property type="entry name" value="BETA1,3-GALACTOSYLTRANSFERASE"/>
    <property type="match status" value="1"/>
</dbReference>
<comment type="pathway">
    <text evidence="2">Protein modification; protein glycosylation.</text>
</comment>
<dbReference type="InterPro" id="IPR003378">
    <property type="entry name" value="Fringe-like_glycosylTrfase"/>
</dbReference>
<dbReference type="SUPFAM" id="SSF53448">
    <property type="entry name" value="Nucleotide-diphospho-sugar transferases"/>
    <property type="match status" value="1"/>
</dbReference>
<accession>A0A1I8A9Z3</accession>
<evidence type="ECO:0000256" key="7">
    <source>
        <dbReference type="ARBA" id="ARBA00022692"/>
    </source>
</evidence>
<keyword evidence="7 12" id="KW-0812">Transmembrane</keyword>
<name>A0A1I8A9Z3_9BILA</name>
<protein>
    <recommendedName>
        <fullName evidence="4">N-acetylgalactosaminide beta-1,3-galactosyltransferase</fullName>
        <ecNumber evidence="4">2.4.1.122</ecNumber>
    </recommendedName>
</protein>
<keyword evidence="8" id="KW-0547">Nucleotide-binding</keyword>
<keyword evidence="11 12" id="KW-0472">Membrane</keyword>
<dbReference type="InterPro" id="IPR026050">
    <property type="entry name" value="C1GALT1/C1GALT1_chp1"/>
</dbReference>
<dbReference type="GO" id="GO:0016263">
    <property type="term" value="F:glycoprotein-N-acetylgalactosamine 3-beta-galactosyltransferase activity"/>
    <property type="evidence" value="ECO:0007669"/>
    <property type="project" value="UniProtKB-EC"/>
</dbReference>
<keyword evidence="10 12" id="KW-1133">Transmembrane helix</keyword>
<evidence type="ECO:0000256" key="2">
    <source>
        <dbReference type="ARBA" id="ARBA00004922"/>
    </source>
</evidence>
<evidence type="ECO:0000256" key="12">
    <source>
        <dbReference type="SAM" id="Phobius"/>
    </source>
</evidence>
<dbReference type="Pfam" id="PF02434">
    <property type="entry name" value="Fringe"/>
    <property type="match status" value="1"/>
</dbReference>
<keyword evidence="14" id="KW-1185">Reference proteome</keyword>
<sequence length="353" mass="40889">MLWRTFSCAMLDRIKRAMHIGVFSNLSSSSLMAVCWKSLVKYLIVFLAGVLLSILLFGGNRSAWQPDQAEHSQLARQIHKEVRVLCWVMTSFKNTYEKAVHINATWAPRCNKHIFFSADPKSGLPTHDLNVTEGRDHLFGKSKAAFRYLYENELHNYDWFLKADDDTYVVVENLRLMLMAHSPEDPIYFGHKYKPFGEYMSGGAGYVLSREALRRFSEESLPDPEKCHPGEDGMEDIEMGYCLKNGRYRMLPYNPFKHLDKDESDEWWADYRAYPYVQGPECCSNYLISFHYINKTMLYVMDYLIYKVRAFGLHDEVFLKAGSNDSLSIFVDAKQFAQSITRGERNSSSTVPK</sequence>
<evidence type="ECO:0000256" key="1">
    <source>
        <dbReference type="ARBA" id="ARBA00004606"/>
    </source>
</evidence>
<evidence type="ECO:0000256" key="3">
    <source>
        <dbReference type="ARBA" id="ARBA00006462"/>
    </source>
</evidence>
<evidence type="ECO:0000256" key="4">
    <source>
        <dbReference type="ARBA" id="ARBA00012557"/>
    </source>
</evidence>
<dbReference type="GO" id="GO:0000166">
    <property type="term" value="F:nucleotide binding"/>
    <property type="evidence" value="ECO:0007669"/>
    <property type="project" value="UniProtKB-KW"/>
</dbReference>
<keyword evidence="9" id="KW-0735">Signal-anchor</keyword>
<evidence type="ECO:0000256" key="11">
    <source>
        <dbReference type="ARBA" id="ARBA00023136"/>
    </source>
</evidence>
<evidence type="ECO:0000256" key="5">
    <source>
        <dbReference type="ARBA" id="ARBA00022676"/>
    </source>
</evidence>
<dbReference type="Proteomes" id="UP000095287">
    <property type="component" value="Unplaced"/>
</dbReference>
<dbReference type="GO" id="GO:0016020">
    <property type="term" value="C:membrane"/>
    <property type="evidence" value="ECO:0007669"/>
    <property type="project" value="UniProtKB-SubCell"/>
</dbReference>
<dbReference type="EC" id="2.4.1.122" evidence="4"/>
<evidence type="ECO:0000259" key="13">
    <source>
        <dbReference type="Pfam" id="PF02434"/>
    </source>
</evidence>
<dbReference type="Gene3D" id="3.90.550.50">
    <property type="match status" value="1"/>
</dbReference>
<keyword evidence="6" id="KW-0808">Transferase</keyword>
<organism evidence="14 15">
    <name type="scientific">Steinernema glaseri</name>
    <dbReference type="NCBI Taxonomy" id="37863"/>
    <lineage>
        <taxon>Eukaryota</taxon>
        <taxon>Metazoa</taxon>
        <taxon>Ecdysozoa</taxon>
        <taxon>Nematoda</taxon>
        <taxon>Chromadorea</taxon>
        <taxon>Rhabditida</taxon>
        <taxon>Tylenchina</taxon>
        <taxon>Panagrolaimomorpha</taxon>
        <taxon>Strongyloidoidea</taxon>
        <taxon>Steinernematidae</taxon>
        <taxon>Steinernema</taxon>
    </lineage>
</organism>
<evidence type="ECO:0000256" key="9">
    <source>
        <dbReference type="ARBA" id="ARBA00022968"/>
    </source>
</evidence>
<evidence type="ECO:0000313" key="14">
    <source>
        <dbReference type="Proteomes" id="UP000095287"/>
    </source>
</evidence>
<keyword evidence="5" id="KW-0328">Glycosyltransferase</keyword>
<dbReference type="WBParaSite" id="L893_g3593.t1">
    <property type="protein sequence ID" value="L893_g3593.t1"/>
    <property type="gene ID" value="L893_g3593"/>
</dbReference>
<feature type="transmembrane region" description="Helical" evidence="12">
    <location>
        <begin position="39"/>
        <end position="58"/>
    </location>
</feature>
<reference evidence="15" key="1">
    <citation type="submission" date="2016-11" db="UniProtKB">
        <authorList>
            <consortium name="WormBaseParasite"/>
        </authorList>
    </citation>
    <scope>IDENTIFICATION</scope>
</reference>
<feature type="domain" description="Fringe-like glycosyltransferase" evidence="13">
    <location>
        <begin position="88"/>
        <end position="245"/>
    </location>
</feature>
<dbReference type="UniPathway" id="UPA00378"/>
<evidence type="ECO:0000256" key="8">
    <source>
        <dbReference type="ARBA" id="ARBA00022741"/>
    </source>
</evidence>
<proteinExistence type="inferred from homology"/>
<dbReference type="InterPro" id="IPR029044">
    <property type="entry name" value="Nucleotide-diphossugar_trans"/>
</dbReference>
<evidence type="ECO:0000256" key="6">
    <source>
        <dbReference type="ARBA" id="ARBA00022679"/>
    </source>
</evidence>
<evidence type="ECO:0000256" key="10">
    <source>
        <dbReference type="ARBA" id="ARBA00022989"/>
    </source>
</evidence>
<evidence type="ECO:0000313" key="15">
    <source>
        <dbReference type="WBParaSite" id="L893_g3593.t1"/>
    </source>
</evidence>